<evidence type="ECO:0000313" key="2">
    <source>
        <dbReference type="Proteomes" id="UP000267368"/>
    </source>
</evidence>
<protein>
    <submittedName>
        <fullName evidence="1">Uncharacterized protein</fullName>
    </submittedName>
</protein>
<dbReference type="AlphaFoldDB" id="A0A3N0AEL2"/>
<proteinExistence type="predicted"/>
<name>A0A3N0AEL2_9ACTN</name>
<sequence length="170" mass="17813">MYVEAKRRALAPYASAMEGPVDAAVCVAYADELPAAARTALAAACAGIGLDEPVFLDVRAAAGAGVASGTSAHEVAGEGADHAVARQVHKNLFAAVEALDPLMLVLADGAAARLVQDAYREPVALNAHGFVFGRAYAAFSSFARDLADPRMKQRDWAVLKAMRKSDSWLK</sequence>
<reference evidence="2" key="1">
    <citation type="submission" date="2018-05" db="EMBL/GenBank/DDBJ databases">
        <title>Genome Sequencing of selected type strains of the family Eggerthellaceae.</title>
        <authorList>
            <person name="Danylec N."/>
            <person name="Stoll D.A."/>
            <person name="Doetsch A."/>
            <person name="Huch M."/>
        </authorList>
    </citation>
    <scope>NUCLEOTIDE SEQUENCE [LARGE SCALE GENOMIC DNA]</scope>
    <source>
        <strain evidence="2">DSM 17537</strain>
    </source>
</reference>
<dbReference type="Proteomes" id="UP000267368">
    <property type="component" value="Unassembled WGS sequence"/>
</dbReference>
<comment type="caution">
    <text evidence="1">The sequence shown here is derived from an EMBL/GenBank/DDBJ whole genome shotgun (WGS) entry which is preliminary data.</text>
</comment>
<evidence type="ECO:0000313" key="1">
    <source>
        <dbReference type="EMBL" id="RNL19592.1"/>
    </source>
</evidence>
<keyword evidence="2" id="KW-1185">Reference proteome</keyword>
<organism evidence="1 2">
    <name type="scientific">Slackia faecicanis</name>
    <dbReference type="NCBI Taxonomy" id="255723"/>
    <lineage>
        <taxon>Bacteria</taxon>
        <taxon>Bacillati</taxon>
        <taxon>Actinomycetota</taxon>
        <taxon>Coriobacteriia</taxon>
        <taxon>Eggerthellales</taxon>
        <taxon>Eggerthellaceae</taxon>
        <taxon>Slackia</taxon>
    </lineage>
</organism>
<dbReference type="EMBL" id="QICB01000004">
    <property type="protein sequence ID" value="RNL19592.1"/>
    <property type="molecule type" value="Genomic_DNA"/>
</dbReference>
<gene>
    <name evidence="1" type="ORF">DMP07_06345</name>
</gene>
<accession>A0A3N0AEL2</accession>